<evidence type="ECO:0000256" key="3">
    <source>
        <dbReference type="SAM" id="MobiDB-lite"/>
    </source>
</evidence>
<feature type="compositionally biased region" description="Low complexity" evidence="3">
    <location>
        <begin position="86"/>
        <end position="142"/>
    </location>
</feature>
<reference evidence="7" key="1">
    <citation type="journal article" date="2022" name="IScience">
        <title>Evolution of zygomycete secretomes and the origins of terrestrial fungal ecologies.</title>
        <authorList>
            <person name="Chang Y."/>
            <person name="Wang Y."/>
            <person name="Mondo S."/>
            <person name="Ahrendt S."/>
            <person name="Andreopoulos W."/>
            <person name="Barry K."/>
            <person name="Beard J."/>
            <person name="Benny G.L."/>
            <person name="Blankenship S."/>
            <person name="Bonito G."/>
            <person name="Cuomo C."/>
            <person name="Desiro A."/>
            <person name="Gervers K.A."/>
            <person name="Hundley H."/>
            <person name="Kuo A."/>
            <person name="LaButti K."/>
            <person name="Lang B.F."/>
            <person name="Lipzen A."/>
            <person name="O'Donnell K."/>
            <person name="Pangilinan J."/>
            <person name="Reynolds N."/>
            <person name="Sandor L."/>
            <person name="Smith M.E."/>
            <person name="Tsang A."/>
            <person name="Grigoriev I.V."/>
            <person name="Stajich J.E."/>
            <person name="Spatafora J.W."/>
        </authorList>
    </citation>
    <scope>NUCLEOTIDE SEQUENCE</scope>
    <source>
        <strain evidence="7">RSA 2281</strain>
    </source>
</reference>
<dbReference type="InterPro" id="IPR001452">
    <property type="entry name" value="SH3_domain"/>
</dbReference>
<dbReference type="CDD" id="cd00174">
    <property type="entry name" value="SH3"/>
    <property type="match status" value="1"/>
</dbReference>
<dbReference type="PANTHER" id="PTHR12844">
    <property type="entry name" value="CONNECTOR ENCHANCER OF KINASE SUPPRESSOR OF RAS"/>
    <property type="match status" value="1"/>
</dbReference>
<feature type="region of interest" description="Disordered" evidence="3">
    <location>
        <begin position="625"/>
        <end position="731"/>
    </location>
</feature>
<dbReference type="FunFam" id="2.30.29.30:FF:000286">
    <property type="entry name" value="PH-protein kinase domain containing protein"/>
    <property type="match status" value="1"/>
</dbReference>
<dbReference type="Gene3D" id="2.30.29.30">
    <property type="entry name" value="Pleckstrin-homology domain (PH domain)/Phosphotyrosine-binding domain (PTB)"/>
    <property type="match status" value="1"/>
</dbReference>
<dbReference type="EMBL" id="JAIXMP010000012">
    <property type="protein sequence ID" value="KAI9264257.1"/>
    <property type="molecule type" value="Genomic_DNA"/>
</dbReference>
<feature type="compositionally biased region" description="Polar residues" evidence="3">
    <location>
        <begin position="355"/>
        <end position="379"/>
    </location>
</feature>
<dbReference type="Pfam" id="PF07647">
    <property type="entry name" value="SAM_2"/>
    <property type="match status" value="1"/>
</dbReference>
<dbReference type="Gene3D" id="1.10.150.50">
    <property type="entry name" value="Transcription Factor, Ets-1"/>
    <property type="match status" value="1"/>
</dbReference>
<feature type="compositionally biased region" description="Low complexity" evidence="3">
    <location>
        <begin position="242"/>
        <end position="266"/>
    </location>
</feature>
<evidence type="ECO:0000256" key="2">
    <source>
        <dbReference type="PROSITE-ProRule" id="PRU00192"/>
    </source>
</evidence>
<dbReference type="SUPFAM" id="SSF50729">
    <property type="entry name" value="PH domain-like"/>
    <property type="match status" value="1"/>
</dbReference>
<dbReference type="InterPro" id="IPR001660">
    <property type="entry name" value="SAM"/>
</dbReference>
<dbReference type="Pfam" id="PF00018">
    <property type="entry name" value="SH3_1"/>
    <property type="match status" value="1"/>
</dbReference>
<feature type="region of interest" description="Disordered" evidence="3">
    <location>
        <begin position="242"/>
        <end position="379"/>
    </location>
</feature>
<dbReference type="PROSITE" id="PS50003">
    <property type="entry name" value="PH_DOMAIN"/>
    <property type="match status" value="1"/>
</dbReference>
<dbReference type="CDD" id="cd09535">
    <property type="entry name" value="SAM_BOI-like_fungal"/>
    <property type="match status" value="1"/>
</dbReference>
<feature type="region of interest" description="Disordered" evidence="3">
    <location>
        <begin position="86"/>
        <end position="146"/>
    </location>
</feature>
<sequence>MDEFQTVLVTHDFIGENEDEISLKKGEAVIVIEKDEEFQDGWWRGRNAHGEIGLFPMNYVSKASPVLSLEQKIGTLEDTLSAMQLSTNNKQTDTTTPTTTTNSSIVMTTTASSPPLSSTKSQRSSTYSNRSNMSTATSTNSNAKIGSASKHNLQQLIAASMRISTLRDSSPEEWTIQQVASWLDTVGFQDIVDSFKDQEITGDVLLELTQQSLKELGISTFGKRYKLHSAIQALRQEVLRSEQQSSNISSNQSESGQLYQHTQPHQQQHRRNGSFDDNSSLYNGGSTTGSMVYNRTGGFSGNGTFQQHQQQSESERRVLENLSNGKIHDMHRGNSINRTPSISAPLSNRPRVSNIPRSSTEYTFRQSSKSPPSYNNYGAQSSNNFSSIVKEGPSIDQIKSIRSSQLPQQNNTLPSFFRGSFLGGGGGSISGSSPGNGLFSLGGGTRNSVDMVAKRNTMNGNDGKPDMEGWLHKQGDRYKTWNKRWFVLRGPNLFYFKSPKDLRVKGIINLVGYSIIADESIHAGKYCFKMQHEVERTFYFYTNSEKTLKSWMRALMKVTISRNYAEPVLSSSSIATVSLETARRMRPRPPSMIMESNNEDSFSEAGSYHAMHTLSESQAYTSLMLGGSQSTLPPPPPVMRQSRSENLTSSSTPSIFRRPSQERQYHPLSPSSSISRHPFSASHEPAFLTNRDLNDNSINTFGRSLQQDTSTHGSNSSGHPHLSTVYDVPDENDEDLIDPQQEHITKLESTENIHDLEWKVSDYVAWANRYITNGPIQGLEQMRTGEPLIGLLEGLTGKTVRRQDNDKSKTPSMKALDTIVAVFRFMGREGITVDGSFTIKDVFGGDEGKIMVMLDAIKDWYESNNSKHEDILKP</sequence>
<dbReference type="SMART" id="SM00233">
    <property type="entry name" value="PH"/>
    <property type="match status" value="1"/>
</dbReference>
<dbReference type="PANTHER" id="PTHR12844:SF42">
    <property type="entry name" value="CONNECTOR ENHANCER OF KSR PROTEIN CNK"/>
    <property type="match status" value="1"/>
</dbReference>
<dbReference type="InterPro" id="IPR051566">
    <property type="entry name" value="CNKSR"/>
</dbReference>
<feature type="compositionally biased region" description="Polar residues" evidence="3">
    <location>
        <begin position="334"/>
        <end position="346"/>
    </location>
</feature>
<dbReference type="Gene3D" id="2.30.30.40">
    <property type="entry name" value="SH3 Domains"/>
    <property type="match status" value="1"/>
</dbReference>
<reference evidence="7" key="2">
    <citation type="submission" date="2023-02" db="EMBL/GenBank/DDBJ databases">
        <authorList>
            <consortium name="DOE Joint Genome Institute"/>
            <person name="Mondo S.J."/>
            <person name="Chang Y."/>
            <person name="Wang Y."/>
            <person name="Ahrendt S."/>
            <person name="Andreopoulos W."/>
            <person name="Barry K."/>
            <person name="Beard J."/>
            <person name="Benny G.L."/>
            <person name="Blankenship S."/>
            <person name="Bonito G."/>
            <person name="Cuomo C."/>
            <person name="Desiro A."/>
            <person name="Gervers K.A."/>
            <person name="Hundley H."/>
            <person name="Kuo A."/>
            <person name="LaButti K."/>
            <person name="Lang B.F."/>
            <person name="Lipzen A."/>
            <person name="O'Donnell K."/>
            <person name="Pangilinan J."/>
            <person name="Reynolds N."/>
            <person name="Sandor L."/>
            <person name="Smith M.W."/>
            <person name="Tsang A."/>
            <person name="Grigoriev I.V."/>
            <person name="Stajich J.E."/>
            <person name="Spatafora J.W."/>
        </authorList>
    </citation>
    <scope>NUCLEOTIDE SEQUENCE</scope>
    <source>
        <strain evidence="7">RSA 2281</strain>
    </source>
</reference>
<feature type="compositionally biased region" description="Polar residues" evidence="3">
    <location>
        <begin position="275"/>
        <end position="293"/>
    </location>
</feature>
<evidence type="ECO:0000256" key="1">
    <source>
        <dbReference type="ARBA" id="ARBA00022443"/>
    </source>
</evidence>
<accession>A0AAD5K172</accession>
<feature type="domain" description="SAM" evidence="6">
    <location>
        <begin position="174"/>
        <end position="237"/>
    </location>
</feature>
<dbReference type="InterPro" id="IPR013761">
    <property type="entry name" value="SAM/pointed_sf"/>
</dbReference>
<evidence type="ECO:0000259" key="6">
    <source>
        <dbReference type="PROSITE" id="PS50105"/>
    </source>
</evidence>
<dbReference type="Proteomes" id="UP001209540">
    <property type="component" value="Unassembled WGS sequence"/>
</dbReference>
<dbReference type="Pfam" id="PF00169">
    <property type="entry name" value="PH"/>
    <property type="match status" value="1"/>
</dbReference>
<dbReference type="SMART" id="SM00454">
    <property type="entry name" value="SAM"/>
    <property type="match status" value="1"/>
</dbReference>
<comment type="caution">
    <text evidence="7">The sequence shown here is derived from an EMBL/GenBank/DDBJ whole genome shotgun (WGS) entry which is preliminary data.</text>
</comment>
<feature type="compositionally biased region" description="Polar residues" evidence="3">
    <location>
        <begin position="644"/>
        <end position="654"/>
    </location>
</feature>
<keyword evidence="1 2" id="KW-0728">SH3 domain</keyword>
<dbReference type="AlphaFoldDB" id="A0AAD5K172"/>
<protein>
    <submittedName>
        <fullName evidence="7">Uncharacterized protein</fullName>
    </submittedName>
</protein>
<dbReference type="SUPFAM" id="SSF50044">
    <property type="entry name" value="SH3-domain"/>
    <property type="match status" value="1"/>
</dbReference>
<evidence type="ECO:0000259" key="4">
    <source>
        <dbReference type="PROSITE" id="PS50002"/>
    </source>
</evidence>
<feature type="compositionally biased region" description="Low complexity" evidence="3">
    <location>
        <begin position="666"/>
        <end position="683"/>
    </location>
</feature>
<evidence type="ECO:0000313" key="8">
    <source>
        <dbReference type="Proteomes" id="UP001209540"/>
    </source>
</evidence>
<evidence type="ECO:0000259" key="5">
    <source>
        <dbReference type="PROSITE" id="PS50003"/>
    </source>
</evidence>
<keyword evidence="8" id="KW-1185">Reference proteome</keyword>
<feature type="compositionally biased region" description="Polar residues" evidence="3">
    <location>
        <begin position="695"/>
        <end position="718"/>
    </location>
</feature>
<proteinExistence type="predicted"/>
<dbReference type="InterPro" id="IPR001849">
    <property type="entry name" value="PH_domain"/>
</dbReference>
<dbReference type="PROSITE" id="PS50105">
    <property type="entry name" value="SAM_DOMAIN"/>
    <property type="match status" value="1"/>
</dbReference>
<name>A0AAD5K172_9FUNG</name>
<feature type="domain" description="PH" evidence="5">
    <location>
        <begin position="464"/>
        <end position="560"/>
    </location>
</feature>
<dbReference type="InterPro" id="IPR011993">
    <property type="entry name" value="PH-like_dom_sf"/>
</dbReference>
<dbReference type="SMART" id="SM00326">
    <property type="entry name" value="SH3"/>
    <property type="match status" value="1"/>
</dbReference>
<dbReference type="SUPFAM" id="SSF47769">
    <property type="entry name" value="SAM/Pointed domain"/>
    <property type="match status" value="1"/>
</dbReference>
<organism evidence="7 8">
    <name type="scientific">Phascolomyces articulosus</name>
    <dbReference type="NCBI Taxonomy" id="60185"/>
    <lineage>
        <taxon>Eukaryota</taxon>
        <taxon>Fungi</taxon>
        <taxon>Fungi incertae sedis</taxon>
        <taxon>Mucoromycota</taxon>
        <taxon>Mucoromycotina</taxon>
        <taxon>Mucoromycetes</taxon>
        <taxon>Mucorales</taxon>
        <taxon>Lichtheimiaceae</taxon>
        <taxon>Phascolomyces</taxon>
    </lineage>
</organism>
<dbReference type="PRINTS" id="PR00452">
    <property type="entry name" value="SH3DOMAIN"/>
</dbReference>
<dbReference type="PROSITE" id="PS50002">
    <property type="entry name" value="SH3"/>
    <property type="match status" value="1"/>
</dbReference>
<feature type="domain" description="SH3" evidence="4">
    <location>
        <begin position="2"/>
        <end position="65"/>
    </location>
</feature>
<gene>
    <name evidence="7" type="ORF">BDA99DRAFT_508836</name>
</gene>
<evidence type="ECO:0000313" key="7">
    <source>
        <dbReference type="EMBL" id="KAI9264257.1"/>
    </source>
</evidence>
<dbReference type="InterPro" id="IPR036028">
    <property type="entry name" value="SH3-like_dom_sf"/>
</dbReference>